<comment type="caution">
    <text evidence="4">The sequence shown here is derived from an EMBL/GenBank/DDBJ whole genome shotgun (WGS) entry which is preliminary data.</text>
</comment>
<evidence type="ECO:0000313" key="5">
    <source>
        <dbReference type="Proteomes" id="UP001596091"/>
    </source>
</evidence>
<dbReference type="CDD" id="cd04301">
    <property type="entry name" value="NAT_SF"/>
    <property type="match status" value="1"/>
</dbReference>
<evidence type="ECO:0000256" key="1">
    <source>
        <dbReference type="ARBA" id="ARBA00022679"/>
    </source>
</evidence>
<dbReference type="EMBL" id="JBHSPH010000004">
    <property type="protein sequence ID" value="MFC5863382.1"/>
    <property type="molecule type" value="Genomic_DNA"/>
</dbReference>
<keyword evidence="1 4" id="KW-0808">Transferase</keyword>
<dbReference type="InterPro" id="IPR016181">
    <property type="entry name" value="Acyl_CoA_acyltransferase"/>
</dbReference>
<name>A0ABW1EJD0_9BACT</name>
<keyword evidence="2 4" id="KW-0012">Acyltransferase</keyword>
<dbReference type="InterPro" id="IPR000182">
    <property type="entry name" value="GNAT_dom"/>
</dbReference>
<dbReference type="EC" id="2.3.1.-" evidence="4"/>
<dbReference type="Proteomes" id="UP001596091">
    <property type="component" value="Unassembled WGS sequence"/>
</dbReference>
<dbReference type="Pfam" id="PF00583">
    <property type="entry name" value="Acetyltransf_1"/>
    <property type="match status" value="1"/>
</dbReference>
<reference evidence="5" key="1">
    <citation type="journal article" date="2019" name="Int. J. Syst. Evol. Microbiol.">
        <title>The Global Catalogue of Microorganisms (GCM) 10K type strain sequencing project: providing services to taxonomists for standard genome sequencing and annotation.</title>
        <authorList>
            <consortium name="The Broad Institute Genomics Platform"/>
            <consortium name="The Broad Institute Genome Sequencing Center for Infectious Disease"/>
            <person name="Wu L."/>
            <person name="Ma J."/>
        </authorList>
    </citation>
    <scope>NUCLEOTIDE SEQUENCE [LARGE SCALE GENOMIC DNA]</scope>
    <source>
        <strain evidence="5">JCM 4087</strain>
    </source>
</reference>
<evidence type="ECO:0000256" key="2">
    <source>
        <dbReference type="ARBA" id="ARBA00023315"/>
    </source>
</evidence>
<proteinExistence type="predicted"/>
<gene>
    <name evidence="4" type="ORF">ACFPT7_13845</name>
</gene>
<protein>
    <submittedName>
        <fullName evidence="4">GNAT family N-acetyltransferase</fullName>
        <ecNumber evidence="4">2.3.1.-</ecNumber>
    </submittedName>
</protein>
<dbReference type="SUPFAM" id="SSF55729">
    <property type="entry name" value="Acyl-CoA N-acyltransferases (Nat)"/>
    <property type="match status" value="1"/>
</dbReference>
<evidence type="ECO:0000259" key="3">
    <source>
        <dbReference type="PROSITE" id="PS51186"/>
    </source>
</evidence>
<dbReference type="InterPro" id="IPR050832">
    <property type="entry name" value="Bact_Acetyltransf"/>
</dbReference>
<sequence>MIETRLFVAEDFKAVCAIEEQCFAPPVRFSKRLICELTTSELCRTWIGVADGIVCGFAIVALMDEDDADAAYVWTIEVLPEYRGLGVARKLMERVEESARRAEKLRIALHVEETNTAGIALYERCGYRSVATAKHFYGRNQHGFRYEKAIAE</sequence>
<dbReference type="Gene3D" id="3.40.630.30">
    <property type="match status" value="1"/>
</dbReference>
<organism evidence="4 5">
    <name type="scientific">Acidicapsa dinghuensis</name>
    <dbReference type="NCBI Taxonomy" id="2218256"/>
    <lineage>
        <taxon>Bacteria</taxon>
        <taxon>Pseudomonadati</taxon>
        <taxon>Acidobacteriota</taxon>
        <taxon>Terriglobia</taxon>
        <taxon>Terriglobales</taxon>
        <taxon>Acidobacteriaceae</taxon>
        <taxon>Acidicapsa</taxon>
    </lineage>
</organism>
<feature type="domain" description="N-acetyltransferase" evidence="3">
    <location>
        <begin position="2"/>
        <end position="151"/>
    </location>
</feature>
<dbReference type="GO" id="GO:0016746">
    <property type="term" value="F:acyltransferase activity"/>
    <property type="evidence" value="ECO:0007669"/>
    <property type="project" value="UniProtKB-KW"/>
</dbReference>
<dbReference type="PANTHER" id="PTHR43877">
    <property type="entry name" value="AMINOALKYLPHOSPHONATE N-ACETYLTRANSFERASE-RELATED-RELATED"/>
    <property type="match status" value="1"/>
</dbReference>
<accession>A0ABW1EJD0</accession>
<dbReference type="RefSeq" id="WP_263341321.1">
    <property type="nucleotide sequence ID" value="NZ_JAGSYH010000007.1"/>
</dbReference>
<keyword evidence="5" id="KW-1185">Reference proteome</keyword>
<dbReference type="InterPro" id="IPR017255">
    <property type="entry name" value="AcTrfase_GNAT_prd"/>
</dbReference>
<evidence type="ECO:0000313" key="4">
    <source>
        <dbReference type="EMBL" id="MFC5863382.1"/>
    </source>
</evidence>
<dbReference type="PIRSF" id="PIRSF037663">
    <property type="entry name" value="Acetyltransf_GNAT_prd"/>
    <property type="match status" value="1"/>
</dbReference>
<dbReference type="PROSITE" id="PS51186">
    <property type="entry name" value="GNAT"/>
    <property type="match status" value="1"/>
</dbReference>